<evidence type="ECO:0000313" key="2">
    <source>
        <dbReference type="Proteomes" id="UP001476950"/>
    </source>
</evidence>
<sequence>MTNSDELRRTNIARIRGGLHDMDLTLRSPQVETWVKKALELNGLNQPIAVASLPDEALAAMANKIEQQLLKREGLAA</sequence>
<dbReference type="EMBL" id="JAMPLM010000002">
    <property type="protein sequence ID" value="MEP1057738.1"/>
    <property type="molecule type" value="Genomic_DNA"/>
</dbReference>
<proteinExistence type="predicted"/>
<accession>A0ABV0KET2</accession>
<evidence type="ECO:0000313" key="1">
    <source>
        <dbReference type="EMBL" id="MEP1057738.1"/>
    </source>
</evidence>
<reference evidence="1 2" key="1">
    <citation type="submission" date="2022-04" db="EMBL/GenBank/DDBJ databases">
        <title>Positive selection, recombination, and allopatry shape intraspecific diversity of widespread and dominant cyanobacteria.</title>
        <authorList>
            <person name="Wei J."/>
            <person name="Shu W."/>
            <person name="Hu C."/>
        </authorList>
    </citation>
    <scope>NUCLEOTIDE SEQUENCE [LARGE SCALE GENOMIC DNA]</scope>
    <source>
        <strain evidence="1 2">AS-A4</strain>
    </source>
</reference>
<dbReference type="RefSeq" id="WP_190450831.1">
    <property type="nucleotide sequence ID" value="NZ_JAMPLM010000002.1"/>
</dbReference>
<comment type="caution">
    <text evidence="1">The sequence shown here is derived from an EMBL/GenBank/DDBJ whole genome shotgun (WGS) entry which is preliminary data.</text>
</comment>
<gene>
    <name evidence="1" type="ORF">NDI38_04750</name>
</gene>
<name>A0ABV0KET2_9CYAN</name>
<protein>
    <submittedName>
        <fullName evidence="1">Uncharacterized protein</fullName>
    </submittedName>
</protein>
<keyword evidence="2" id="KW-1185">Reference proteome</keyword>
<organism evidence="1 2">
    <name type="scientific">Stenomitos frigidus AS-A4</name>
    <dbReference type="NCBI Taxonomy" id="2933935"/>
    <lineage>
        <taxon>Bacteria</taxon>
        <taxon>Bacillati</taxon>
        <taxon>Cyanobacteriota</taxon>
        <taxon>Cyanophyceae</taxon>
        <taxon>Leptolyngbyales</taxon>
        <taxon>Leptolyngbyaceae</taxon>
        <taxon>Stenomitos</taxon>
    </lineage>
</organism>
<dbReference type="Proteomes" id="UP001476950">
    <property type="component" value="Unassembled WGS sequence"/>
</dbReference>